<evidence type="ECO:0000259" key="8">
    <source>
        <dbReference type="Pfam" id="PF01288"/>
    </source>
</evidence>
<dbReference type="SUPFAM" id="SSF55083">
    <property type="entry name" value="6-hydroxymethyl-7,8-dihydropterin pyrophosphokinase, HPPK"/>
    <property type="match status" value="1"/>
</dbReference>
<evidence type="ECO:0000313" key="10">
    <source>
        <dbReference type="Proteomes" id="UP000320404"/>
    </source>
</evidence>
<evidence type="ECO:0000256" key="3">
    <source>
        <dbReference type="ARBA" id="ARBA00022679"/>
    </source>
</evidence>
<evidence type="ECO:0000256" key="2">
    <source>
        <dbReference type="ARBA" id="ARBA00013253"/>
    </source>
</evidence>
<dbReference type="PANTHER" id="PTHR43071:SF2">
    <property type="entry name" value="2-AMINO-4-HYDROXY-6-HYDROXYMETHYLDIHYDROPTERIDINE PYROPHOSPHOKINASE"/>
    <property type="match status" value="1"/>
</dbReference>
<evidence type="ECO:0000256" key="4">
    <source>
        <dbReference type="ARBA" id="ARBA00022741"/>
    </source>
</evidence>
<dbReference type="Proteomes" id="UP000320404">
    <property type="component" value="Unassembled WGS sequence"/>
</dbReference>
<dbReference type="Pfam" id="PF01288">
    <property type="entry name" value="HPPK"/>
    <property type="match status" value="1"/>
</dbReference>
<comment type="caution">
    <text evidence="9">The sequence shown here is derived from an EMBL/GenBank/DDBJ whole genome shotgun (WGS) entry which is preliminary data.</text>
</comment>
<feature type="domain" description="7,8-dihydro-6-hydroxymethylpterin-pyrophosphokinase" evidence="8">
    <location>
        <begin position="9"/>
        <end position="132"/>
    </location>
</feature>
<evidence type="ECO:0000256" key="1">
    <source>
        <dbReference type="ARBA" id="ARBA00005051"/>
    </source>
</evidence>
<dbReference type="PANTHER" id="PTHR43071">
    <property type="entry name" value="2-AMINO-4-HYDROXY-6-HYDROXYMETHYLDIHYDROPTERIDINE PYROPHOSPHOKINASE"/>
    <property type="match status" value="1"/>
</dbReference>
<keyword evidence="3 9" id="KW-0808">Transferase</keyword>
<dbReference type="GO" id="GO:0003848">
    <property type="term" value="F:2-amino-4-hydroxy-6-hydroxymethyldihydropteridine diphosphokinase activity"/>
    <property type="evidence" value="ECO:0007669"/>
    <property type="project" value="UniProtKB-EC"/>
</dbReference>
<name>A0A520RYY4_9GAMM</name>
<dbReference type="GO" id="GO:0005524">
    <property type="term" value="F:ATP binding"/>
    <property type="evidence" value="ECO:0007669"/>
    <property type="project" value="UniProtKB-KW"/>
</dbReference>
<protein>
    <recommendedName>
        <fullName evidence="2">2-amino-4-hydroxy-6-hydroxymethyldihydropteridine diphosphokinase</fullName>
        <ecNumber evidence="2">2.7.6.3</ecNumber>
    </recommendedName>
</protein>
<dbReference type="NCBIfam" id="TIGR01498">
    <property type="entry name" value="folK"/>
    <property type="match status" value="1"/>
</dbReference>
<evidence type="ECO:0000256" key="7">
    <source>
        <dbReference type="ARBA" id="ARBA00022909"/>
    </source>
</evidence>
<dbReference type="EC" id="2.7.6.3" evidence="2"/>
<dbReference type="GO" id="GO:0046654">
    <property type="term" value="P:tetrahydrofolate biosynthetic process"/>
    <property type="evidence" value="ECO:0007669"/>
    <property type="project" value="UniProtKB-UniPathway"/>
</dbReference>
<evidence type="ECO:0000256" key="5">
    <source>
        <dbReference type="ARBA" id="ARBA00022777"/>
    </source>
</evidence>
<dbReference type="Gene3D" id="3.30.70.560">
    <property type="entry name" value="7,8-Dihydro-6-hydroxymethylpterin-pyrophosphokinase HPPK"/>
    <property type="match status" value="1"/>
</dbReference>
<sequence>MNKVPLLTLSLGSNIDAAANIRTAVRALRAQYSGLRCSSVYESESVGFEGENFLNLVAAVETDKPLRSIQSEIKALEDAQGRDRSQARFSSRSIDIDILTFGELCGEHGGMTLPRGEILENAFVLQPMAELLPDMPHPATGRPLAQHWLEYDRSGQQLWRCEFDWQGALV</sequence>
<dbReference type="GO" id="GO:0046656">
    <property type="term" value="P:folic acid biosynthetic process"/>
    <property type="evidence" value="ECO:0007669"/>
    <property type="project" value="UniProtKB-KW"/>
</dbReference>
<evidence type="ECO:0000313" key="9">
    <source>
        <dbReference type="EMBL" id="RZO75411.1"/>
    </source>
</evidence>
<dbReference type="EMBL" id="SHAH01000057">
    <property type="protein sequence ID" value="RZO75411.1"/>
    <property type="molecule type" value="Genomic_DNA"/>
</dbReference>
<accession>A0A520RYY4</accession>
<keyword evidence="5 9" id="KW-0418">Kinase</keyword>
<organism evidence="9 10">
    <name type="scientific">OM182 bacterium</name>
    <dbReference type="NCBI Taxonomy" id="2510334"/>
    <lineage>
        <taxon>Bacteria</taxon>
        <taxon>Pseudomonadati</taxon>
        <taxon>Pseudomonadota</taxon>
        <taxon>Gammaproteobacteria</taxon>
        <taxon>OMG group</taxon>
        <taxon>OM182 clade</taxon>
    </lineage>
</organism>
<dbReference type="InterPro" id="IPR035907">
    <property type="entry name" value="Hppk_sf"/>
</dbReference>
<dbReference type="InterPro" id="IPR000550">
    <property type="entry name" value="Hppk"/>
</dbReference>
<keyword evidence="4" id="KW-0547">Nucleotide-binding</keyword>
<gene>
    <name evidence="9" type="primary">folK</name>
    <name evidence="9" type="ORF">EVA69_04305</name>
</gene>
<dbReference type="CDD" id="cd00483">
    <property type="entry name" value="HPPK"/>
    <property type="match status" value="1"/>
</dbReference>
<keyword evidence="6" id="KW-0067">ATP-binding</keyword>
<dbReference type="AlphaFoldDB" id="A0A520RYY4"/>
<reference evidence="9 10" key="1">
    <citation type="submission" date="2019-02" db="EMBL/GenBank/DDBJ databases">
        <title>Prokaryotic population dynamics and viral predation in marine succession experiment using metagenomics: the confinement effect.</title>
        <authorList>
            <person name="Haro-Moreno J.M."/>
            <person name="Rodriguez-Valera F."/>
            <person name="Lopez-Perez M."/>
        </authorList>
    </citation>
    <scope>NUCLEOTIDE SEQUENCE [LARGE SCALE GENOMIC DNA]</scope>
    <source>
        <strain evidence="9">MED-G158</strain>
    </source>
</reference>
<keyword evidence="7" id="KW-0289">Folate biosynthesis</keyword>
<dbReference type="UniPathway" id="UPA00077">
    <property type="reaction ID" value="UER00155"/>
</dbReference>
<evidence type="ECO:0000256" key="6">
    <source>
        <dbReference type="ARBA" id="ARBA00022840"/>
    </source>
</evidence>
<comment type="pathway">
    <text evidence="1">Cofactor biosynthesis; tetrahydrofolate biosynthesis; 2-amino-4-hydroxy-6-hydroxymethyl-7,8-dihydropteridine diphosphate from 7,8-dihydroneopterin triphosphate: step 4/4.</text>
</comment>
<dbReference type="GO" id="GO:0016301">
    <property type="term" value="F:kinase activity"/>
    <property type="evidence" value="ECO:0007669"/>
    <property type="project" value="UniProtKB-KW"/>
</dbReference>
<proteinExistence type="predicted"/>